<dbReference type="InterPro" id="IPR003675">
    <property type="entry name" value="Rce1/LyrA-like_dom"/>
</dbReference>
<feature type="transmembrane region" description="Helical" evidence="2">
    <location>
        <begin position="222"/>
        <end position="242"/>
    </location>
</feature>
<gene>
    <name evidence="4" type="ORF">SAMN06269185_1527</name>
</gene>
<dbReference type="PANTHER" id="PTHR36435:SF1">
    <property type="entry name" value="CAAX AMINO TERMINAL PROTEASE FAMILY PROTEIN"/>
    <property type="match status" value="1"/>
</dbReference>
<dbReference type="PANTHER" id="PTHR36435">
    <property type="entry name" value="SLR1288 PROTEIN"/>
    <property type="match status" value="1"/>
</dbReference>
<evidence type="ECO:0000256" key="2">
    <source>
        <dbReference type="SAM" id="Phobius"/>
    </source>
</evidence>
<feature type="transmembrane region" description="Helical" evidence="2">
    <location>
        <begin position="71"/>
        <end position="97"/>
    </location>
</feature>
<dbReference type="EMBL" id="OBEJ01000002">
    <property type="protein sequence ID" value="SNZ12161.1"/>
    <property type="molecule type" value="Genomic_DNA"/>
</dbReference>
<sequence length="304" mass="31641">MADWDSDDHRDDDGDWGQRDGDGRAQSDGGDWDTGTDPQPRGASPDAAGGSGDTDATATLGSVLKMSGISLGLVGIALVVSNAAFLLVAVLATAVGVNVLDDLALQLVLSTVLLQGIGFGTAALVYLRYNDLGFEYVRARMPTWNDIKWTIGAFVAGYGLLIAGSLLLTALGISSEGHSIAETASGNPEILLVLIPLSFLLVGPGEELLFRGVIQNAFVDRVGVGGGIVASSAIFVSIHLPNYGWTDGLPTLGVLFVVTMVWGYVYERTDSLFVPAMAHGAFNAVQFAALYASMTSGAATGLLW</sequence>
<evidence type="ECO:0000313" key="5">
    <source>
        <dbReference type="Proteomes" id="UP000219453"/>
    </source>
</evidence>
<organism evidence="4 5">
    <name type="scientific">Natronoarchaeum philippinense</name>
    <dbReference type="NCBI Taxonomy" id="558529"/>
    <lineage>
        <taxon>Archaea</taxon>
        <taxon>Methanobacteriati</taxon>
        <taxon>Methanobacteriota</taxon>
        <taxon>Stenosarchaea group</taxon>
        <taxon>Halobacteria</taxon>
        <taxon>Halobacteriales</taxon>
        <taxon>Natronoarchaeaceae</taxon>
    </lineage>
</organism>
<feature type="compositionally biased region" description="Low complexity" evidence="1">
    <location>
        <begin position="42"/>
        <end position="53"/>
    </location>
</feature>
<feature type="transmembrane region" description="Helical" evidence="2">
    <location>
        <begin position="272"/>
        <end position="294"/>
    </location>
</feature>
<dbReference type="InterPro" id="IPR052710">
    <property type="entry name" value="CAAX_protease"/>
</dbReference>
<evidence type="ECO:0000259" key="3">
    <source>
        <dbReference type="Pfam" id="PF02517"/>
    </source>
</evidence>
<feature type="domain" description="CAAX prenyl protease 2/Lysostaphin resistance protein A-like" evidence="3">
    <location>
        <begin position="191"/>
        <end position="285"/>
    </location>
</feature>
<proteinExistence type="predicted"/>
<feature type="transmembrane region" description="Helical" evidence="2">
    <location>
        <begin position="248"/>
        <end position="265"/>
    </location>
</feature>
<feature type="transmembrane region" description="Helical" evidence="2">
    <location>
        <begin position="190"/>
        <end position="210"/>
    </location>
</feature>
<feature type="transmembrane region" description="Helical" evidence="2">
    <location>
        <begin position="103"/>
        <end position="127"/>
    </location>
</feature>
<reference evidence="4 5" key="1">
    <citation type="submission" date="2017-09" db="EMBL/GenBank/DDBJ databases">
        <authorList>
            <person name="Ehlers B."/>
            <person name="Leendertz F.H."/>
        </authorList>
    </citation>
    <scope>NUCLEOTIDE SEQUENCE [LARGE SCALE GENOMIC DNA]</scope>
    <source>
        <strain evidence="4 5">DSM 27208</strain>
    </source>
</reference>
<feature type="compositionally biased region" description="Basic and acidic residues" evidence="1">
    <location>
        <begin position="7"/>
        <end position="25"/>
    </location>
</feature>
<dbReference type="GO" id="GO:0004175">
    <property type="term" value="F:endopeptidase activity"/>
    <property type="evidence" value="ECO:0007669"/>
    <property type="project" value="UniProtKB-ARBA"/>
</dbReference>
<dbReference type="OrthoDB" id="275779at2157"/>
<evidence type="ECO:0000256" key="1">
    <source>
        <dbReference type="SAM" id="MobiDB-lite"/>
    </source>
</evidence>
<dbReference type="RefSeq" id="WP_097008497.1">
    <property type="nucleotide sequence ID" value="NZ_OBEJ01000002.1"/>
</dbReference>
<keyword evidence="2" id="KW-0472">Membrane</keyword>
<protein>
    <recommendedName>
        <fullName evidence="3">CAAX prenyl protease 2/Lysostaphin resistance protein A-like domain-containing protein</fullName>
    </recommendedName>
</protein>
<accession>A0A285NWZ2</accession>
<keyword evidence="2" id="KW-0812">Transmembrane</keyword>
<evidence type="ECO:0000313" key="4">
    <source>
        <dbReference type="EMBL" id="SNZ12161.1"/>
    </source>
</evidence>
<dbReference type="AlphaFoldDB" id="A0A285NWZ2"/>
<dbReference type="Proteomes" id="UP000219453">
    <property type="component" value="Unassembled WGS sequence"/>
</dbReference>
<keyword evidence="2" id="KW-1133">Transmembrane helix</keyword>
<dbReference type="GO" id="GO:0080120">
    <property type="term" value="P:CAAX-box protein maturation"/>
    <property type="evidence" value="ECO:0007669"/>
    <property type="project" value="UniProtKB-ARBA"/>
</dbReference>
<dbReference type="Pfam" id="PF02517">
    <property type="entry name" value="Rce1-like"/>
    <property type="match status" value="1"/>
</dbReference>
<name>A0A285NWZ2_NATPI</name>
<feature type="transmembrane region" description="Helical" evidence="2">
    <location>
        <begin position="147"/>
        <end position="170"/>
    </location>
</feature>
<keyword evidence="5" id="KW-1185">Reference proteome</keyword>
<feature type="region of interest" description="Disordered" evidence="1">
    <location>
        <begin position="1"/>
        <end position="53"/>
    </location>
</feature>